<dbReference type="Proteomes" id="UP001321763">
    <property type="component" value="Chromosome"/>
</dbReference>
<organism evidence="2 3">
    <name type="scientific">Clostridium tetani</name>
    <dbReference type="NCBI Taxonomy" id="1513"/>
    <lineage>
        <taxon>Bacteria</taxon>
        <taxon>Bacillati</taxon>
        <taxon>Bacillota</taxon>
        <taxon>Clostridia</taxon>
        <taxon>Eubacteriales</taxon>
        <taxon>Clostridiaceae</taxon>
        <taxon>Clostridium</taxon>
    </lineage>
</organism>
<evidence type="ECO:0000313" key="2">
    <source>
        <dbReference type="EMBL" id="BDR80679.1"/>
    </source>
</evidence>
<accession>A0ABC8ECB5</accession>
<feature type="signal peptide" evidence="1">
    <location>
        <begin position="1"/>
        <end position="23"/>
    </location>
</feature>
<gene>
    <name evidence="2" type="ORF">K234311028_09250</name>
</gene>
<protein>
    <submittedName>
        <fullName evidence="2">Uncharacterized protein</fullName>
    </submittedName>
</protein>
<evidence type="ECO:0000313" key="3">
    <source>
        <dbReference type="Proteomes" id="UP001321763"/>
    </source>
</evidence>
<name>A0ABC8ECB5_CLOTA</name>
<reference evidence="2 3" key="1">
    <citation type="submission" date="2022-09" db="EMBL/GenBank/DDBJ databases">
        <title>complete genome sequences of Clostridium tetani str. KHSU-234311-028 isolated from soil.</title>
        <authorList>
            <person name="Sekizuka T."/>
            <person name="Shitada C."/>
            <person name="Takahashi M."/>
            <person name="Kuroda M."/>
        </authorList>
    </citation>
    <scope>NUCLEOTIDE SEQUENCE [LARGE SCALE GENOMIC DNA]</scope>
    <source>
        <strain evidence="2 3">KHSU-234311-028</strain>
    </source>
</reference>
<dbReference type="RefSeq" id="WP_115604742.1">
    <property type="nucleotide sequence ID" value="NZ_AP026818.1"/>
</dbReference>
<proteinExistence type="predicted"/>
<dbReference type="EMBL" id="AP026818">
    <property type="protein sequence ID" value="BDR80679.1"/>
    <property type="molecule type" value="Genomic_DNA"/>
</dbReference>
<feature type="chain" id="PRO_5044777525" evidence="1">
    <location>
        <begin position="24"/>
        <end position="135"/>
    </location>
</feature>
<keyword evidence="1" id="KW-0732">Signal</keyword>
<evidence type="ECO:0000256" key="1">
    <source>
        <dbReference type="SAM" id="SignalP"/>
    </source>
</evidence>
<dbReference type="AlphaFoldDB" id="A0ABC8ECB5"/>
<sequence length="135" mass="14773">MNKKLKCLSVATCGLLIGSNLLASNVKAQVKEVNTSTPVETSINYMSLESYEEYAYFDNVDVNNIAVYLRIPSASITPDGLAGFMIRNCSTPADVAFNVSEYLFDLGPDYIESVNRGKGVVVLRSSNNMYTIAPR</sequence>